<dbReference type="AlphaFoldDB" id="A0A162X5Q3"/>
<gene>
    <name evidence="1" type="ORF">PHYBLDRAFT_145972</name>
</gene>
<dbReference type="Proteomes" id="UP000077315">
    <property type="component" value="Unassembled WGS sequence"/>
</dbReference>
<keyword evidence="2" id="KW-1185">Reference proteome</keyword>
<dbReference type="GeneID" id="28992475"/>
<organism evidence="1 2">
    <name type="scientific">Phycomyces blakesleeanus (strain ATCC 8743b / DSM 1359 / FGSC 10004 / NBRC 33097 / NRRL 1555)</name>
    <dbReference type="NCBI Taxonomy" id="763407"/>
    <lineage>
        <taxon>Eukaryota</taxon>
        <taxon>Fungi</taxon>
        <taxon>Fungi incertae sedis</taxon>
        <taxon>Mucoromycota</taxon>
        <taxon>Mucoromycotina</taxon>
        <taxon>Mucoromycetes</taxon>
        <taxon>Mucorales</taxon>
        <taxon>Phycomycetaceae</taxon>
        <taxon>Phycomyces</taxon>
    </lineage>
</organism>
<name>A0A162X5Q3_PHYB8</name>
<evidence type="ECO:0000313" key="2">
    <source>
        <dbReference type="Proteomes" id="UP000077315"/>
    </source>
</evidence>
<dbReference type="VEuPathDB" id="FungiDB:PHYBLDRAFT_145972"/>
<sequence length="180" mass="20196">MSNDFIVDVVNEISHPCDGLHLHHFNLTGCVREQQDHWLKHACLQIKIGLCIPHRPSTSLWCKPLHSTLICYNSQRLSGWVQPKLGASNIITCSFEVAGSPVCWSSMGGPTTKAMFDPGLMEQDVFHIFPWFLPRPNCCPVFTNGAFNQVAALCPQWAHLSHHVAKMSQHVLVYHKNCGL</sequence>
<protein>
    <submittedName>
        <fullName evidence="1">Uncharacterized protein</fullName>
    </submittedName>
</protein>
<reference evidence="2" key="1">
    <citation type="submission" date="2015-06" db="EMBL/GenBank/DDBJ databases">
        <title>Expansion of signal transduction pathways in fungi by whole-genome duplication.</title>
        <authorList>
            <consortium name="DOE Joint Genome Institute"/>
            <person name="Corrochano L.M."/>
            <person name="Kuo A."/>
            <person name="Marcet-Houben M."/>
            <person name="Polaino S."/>
            <person name="Salamov A."/>
            <person name="Villalobos J.M."/>
            <person name="Alvarez M.I."/>
            <person name="Avalos J."/>
            <person name="Benito E.P."/>
            <person name="Benoit I."/>
            <person name="Burger G."/>
            <person name="Camino L.P."/>
            <person name="Canovas D."/>
            <person name="Cerda-Olmedo E."/>
            <person name="Cheng J.-F."/>
            <person name="Dominguez A."/>
            <person name="Elias M."/>
            <person name="Eslava A.P."/>
            <person name="Glaser F."/>
            <person name="Grimwood J."/>
            <person name="Gutierrez G."/>
            <person name="Heitman J."/>
            <person name="Henrissat B."/>
            <person name="Iturriaga E.A."/>
            <person name="Lang B.F."/>
            <person name="Lavin J.L."/>
            <person name="Lee S."/>
            <person name="Li W."/>
            <person name="Lindquist E."/>
            <person name="Lopez-Garcia S."/>
            <person name="Luque E.M."/>
            <person name="Marcos A.T."/>
            <person name="Martin J."/>
            <person name="McCluskey K."/>
            <person name="Medina H.R."/>
            <person name="Miralles-Duran A."/>
            <person name="Miyazaki A."/>
            <person name="Munoz-Torres E."/>
            <person name="Oguiza J.A."/>
            <person name="Ohm R."/>
            <person name="Olmedo M."/>
            <person name="Orejas M."/>
            <person name="Ortiz-Castellanos L."/>
            <person name="Pisabarro A.G."/>
            <person name="Rodriguez-Romero J."/>
            <person name="Ruiz-Herrera J."/>
            <person name="Ruiz-Vazquez R."/>
            <person name="Sanz C."/>
            <person name="Schackwitz W."/>
            <person name="Schmutz J."/>
            <person name="Shahriari M."/>
            <person name="Shelest E."/>
            <person name="Silva-Franco F."/>
            <person name="Soanes D."/>
            <person name="Syed K."/>
            <person name="Tagua V.G."/>
            <person name="Talbot N.J."/>
            <person name="Thon M."/>
            <person name="De vries R.P."/>
            <person name="Wiebenga A."/>
            <person name="Yadav J.S."/>
            <person name="Braun E.L."/>
            <person name="Baker S."/>
            <person name="Garre V."/>
            <person name="Horwitz B."/>
            <person name="Torres-Martinez S."/>
            <person name="Idnurm A."/>
            <person name="Herrera-Estrella A."/>
            <person name="Gabaldon T."/>
            <person name="Grigoriev I.V."/>
        </authorList>
    </citation>
    <scope>NUCLEOTIDE SEQUENCE [LARGE SCALE GENOMIC DNA]</scope>
    <source>
        <strain evidence="2">NRRL 1555(-)</strain>
    </source>
</reference>
<evidence type="ECO:0000313" key="1">
    <source>
        <dbReference type="EMBL" id="OAD72655.1"/>
    </source>
</evidence>
<dbReference type="EMBL" id="KV440982">
    <property type="protein sequence ID" value="OAD72655.1"/>
    <property type="molecule type" value="Genomic_DNA"/>
</dbReference>
<dbReference type="InParanoid" id="A0A162X5Q3"/>
<proteinExistence type="predicted"/>
<accession>A0A162X5Q3</accession>
<dbReference type="RefSeq" id="XP_018290695.1">
    <property type="nucleotide sequence ID" value="XM_018431569.1"/>
</dbReference>